<protein>
    <recommendedName>
        <fullName evidence="1">PepSY domain-containing protein</fullName>
    </recommendedName>
</protein>
<evidence type="ECO:0000313" key="3">
    <source>
        <dbReference type="Proteomes" id="UP000028549"/>
    </source>
</evidence>
<reference evidence="2 3" key="1">
    <citation type="journal article" date="2005" name="Int. J. Syst. Evol. Microbiol.">
        <title>Bacillus cibi sp. nov., isolated from jeotgal, a traditional Korean fermented seafood.</title>
        <authorList>
            <person name="Yoon J.H."/>
            <person name="Lee C.H."/>
            <person name="Oh T.K."/>
        </authorList>
    </citation>
    <scope>NUCLEOTIDE SEQUENCE [LARGE SCALE GENOMIC DNA]</scope>
    <source>
        <strain evidence="2 3">DSM 16189</strain>
    </source>
</reference>
<evidence type="ECO:0000259" key="1">
    <source>
        <dbReference type="Pfam" id="PF03413"/>
    </source>
</evidence>
<sequence>MNGRKVLIGIGIGLAAAYLFRDQLKPAYISSEKALTAVKNAFKEKGPINGSWIYTVRESFINQGESYSIYKAGVTRMAGSDLEQYEAFVDATNGNILHVEQIA</sequence>
<dbReference type="AlphaFoldDB" id="A0A084H0S4"/>
<organism evidence="2 3">
    <name type="scientific">Metabacillus indicus</name>
    <name type="common">Bacillus indicus</name>
    <dbReference type="NCBI Taxonomy" id="246786"/>
    <lineage>
        <taxon>Bacteria</taxon>
        <taxon>Bacillati</taxon>
        <taxon>Bacillota</taxon>
        <taxon>Bacilli</taxon>
        <taxon>Bacillales</taxon>
        <taxon>Bacillaceae</taxon>
        <taxon>Metabacillus</taxon>
    </lineage>
</organism>
<keyword evidence="3" id="KW-1185">Reference proteome</keyword>
<gene>
    <name evidence="2" type="ORF">GS18_0207765</name>
</gene>
<comment type="caution">
    <text evidence="2">The sequence shown here is derived from an EMBL/GenBank/DDBJ whole genome shotgun (WGS) entry which is preliminary data.</text>
</comment>
<name>A0A084H0S4_METID</name>
<evidence type="ECO:0000313" key="2">
    <source>
        <dbReference type="EMBL" id="KEZ53186.1"/>
    </source>
</evidence>
<accession>A0A084H0S4</accession>
<feature type="domain" description="PepSY" evidence="1">
    <location>
        <begin position="29"/>
        <end position="98"/>
    </location>
</feature>
<dbReference type="Proteomes" id="UP000028549">
    <property type="component" value="Unassembled WGS sequence"/>
</dbReference>
<dbReference type="InterPro" id="IPR025711">
    <property type="entry name" value="PepSY"/>
</dbReference>
<dbReference type="EMBL" id="JNVC02000003">
    <property type="protein sequence ID" value="KEZ53186.1"/>
    <property type="molecule type" value="Genomic_DNA"/>
</dbReference>
<dbReference type="OrthoDB" id="2989832at2"/>
<proteinExistence type="predicted"/>
<dbReference type="STRING" id="246786.GS18_0207765"/>
<dbReference type="RefSeq" id="WP_029278938.1">
    <property type="nucleotide sequence ID" value="NZ_JBBJSM010000002.1"/>
</dbReference>
<dbReference type="Pfam" id="PF03413">
    <property type="entry name" value="PepSY"/>
    <property type="match status" value="1"/>
</dbReference>